<reference evidence="3 4" key="1">
    <citation type="submission" date="2018-08" db="EMBL/GenBank/DDBJ databases">
        <title>Paenibacillus sp. M4BSY-1, whole genome shotgun sequence.</title>
        <authorList>
            <person name="Tuo L."/>
        </authorList>
    </citation>
    <scope>NUCLEOTIDE SEQUENCE [LARGE SCALE GENOMIC DNA]</scope>
    <source>
        <strain evidence="3 4">M4BSY-1</strain>
    </source>
</reference>
<evidence type="ECO:0000313" key="3">
    <source>
        <dbReference type="EMBL" id="REK71218.1"/>
    </source>
</evidence>
<evidence type="ECO:0000256" key="2">
    <source>
        <dbReference type="SAM" id="Phobius"/>
    </source>
</evidence>
<evidence type="ECO:0000256" key="1">
    <source>
        <dbReference type="SAM" id="Coils"/>
    </source>
</evidence>
<sequence>MNRSKARLTVIAIAAGVSLIIGVVLLMTWKGALFDDAAVAEVNGQPITAAEFTRALHQQRSAVIDYYMRTYGAEMDTDFWNTDYSGETPAHTLKELALESAVRLRLQLILAESQGIIQGSSYNELLAEMERENARRKAAQEAREPVYGPIRFDETNFPEFYISRIWNELREKLSQDELAVEDEQLMQHYEQIKDELFKLEDNIRFHSIKVSYTEDGQRIDGKLKQQAEVMMNAIRERLEQAESIEDIVKELEESDAGPSVLLAIEPFNDDTARYYFKSLPKLYEWLAGGQEAGRISPVMDDRATGQYVMALVIDREAGGYRSFAEQKDNVRKHYLNVVLAAYLDERMGEAEVNKIASRYDRIKVN</sequence>
<dbReference type="OrthoDB" id="4229635at2"/>
<keyword evidence="4" id="KW-1185">Reference proteome</keyword>
<dbReference type="AlphaFoldDB" id="A0A371P6R4"/>
<evidence type="ECO:0008006" key="5">
    <source>
        <dbReference type="Google" id="ProtNLM"/>
    </source>
</evidence>
<feature type="transmembrane region" description="Helical" evidence="2">
    <location>
        <begin position="7"/>
        <end position="29"/>
    </location>
</feature>
<protein>
    <recommendedName>
        <fullName evidence="5">Peptidyl-prolyl cis-trans isomerase</fullName>
    </recommendedName>
</protein>
<comment type="caution">
    <text evidence="3">The sequence shown here is derived from an EMBL/GenBank/DDBJ whole genome shotgun (WGS) entry which is preliminary data.</text>
</comment>
<keyword evidence="2" id="KW-0812">Transmembrane</keyword>
<dbReference type="SUPFAM" id="SSF109998">
    <property type="entry name" value="Triger factor/SurA peptide-binding domain-like"/>
    <property type="match status" value="1"/>
</dbReference>
<dbReference type="EMBL" id="QUBQ01000006">
    <property type="protein sequence ID" value="REK71218.1"/>
    <property type="molecule type" value="Genomic_DNA"/>
</dbReference>
<organism evidence="3 4">
    <name type="scientific">Paenibacillus paeoniae</name>
    <dbReference type="NCBI Taxonomy" id="2292705"/>
    <lineage>
        <taxon>Bacteria</taxon>
        <taxon>Bacillati</taxon>
        <taxon>Bacillota</taxon>
        <taxon>Bacilli</taxon>
        <taxon>Bacillales</taxon>
        <taxon>Paenibacillaceae</taxon>
        <taxon>Paenibacillus</taxon>
    </lineage>
</organism>
<proteinExistence type="predicted"/>
<feature type="coiled-coil region" evidence="1">
    <location>
        <begin position="182"/>
        <end position="254"/>
    </location>
</feature>
<keyword evidence="1" id="KW-0175">Coiled coil</keyword>
<keyword evidence="2" id="KW-0472">Membrane</keyword>
<dbReference type="Proteomes" id="UP000261905">
    <property type="component" value="Unassembled WGS sequence"/>
</dbReference>
<name>A0A371P6R4_9BACL</name>
<dbReference type="RefSeq" id="WP_116049219.1">
    <property type="nucleotide sequence ID" value="NZ_QUBQ01000006.1"/>
</dbReference>
<dbReference type="InterPro" id="IPR027304">
    <property type="entry name" value="Trigger_fact/SurA_dom_sf"/>
</dbReference>
<keyword evidence="2" id="KW-1133">Transmembrane helix</keyword>
<gene>
    <name evidence="3" type="ORF">DX130_22500</name>
</gene>
<evidence type="ECO:0000313" key="4">
    <source>
        <dbReference type="Proteomes" id="UP000261905"/>
    </source>
</evidence>
<accession>A0A371P6R4</accession>